<proteinExistence type="predicted"/>
<accession>A0A7S8FD47</accession>
<protein>
    <submittedName>
        <fullName evidence="1">Uncharacterized protein</fullName>
    </submittedName>
</protein>
<dbReference type="Proteomes" id="UP000593737">
    <property type="component" value="Chromosome"/>
</dbReference>
<name>A0A7S8FD47_9BACT</name>
<organism evidence="1 2">
    <name type="scientific">Candidatus Nitrospira kreftii</name>
    <dbReference type="NCBI Taxonomy" id="2652173"/>
    <lineage>
        <taxon>Bacteria</taxon>
        <taxon>Pseudomonadati</taxon>
        <taxon>Nitrospirota</taxon>
        <taxon>Nitrospiria</taxon>
        <taxon>Nitrospirales</taxon>
        <taxon>Nitrospiraceae</taxon>
        <taxon>Nitrospira</taxon>
    </lineage>
</organism>
<evidence type="ECO:0000313" key="2">
    <source>
        <dbReference type="Proteomes" id="UP000593737"/>
    </source>
</evidence>
<reference evidence="1 2" key="1">
    <citation type="journal article" date="2020" name="ISME J.">
        <title>Enrichment and physiological characterization of a novel comammox Nitrospira indicates ammonium inhibition of complete nitrification.</title>
        <authorList>
            <person name="Sakoula D."/>
            <person name="Koch H."/>
            <person name="Frank J."/>
            <person name="Jetten M.S.M."/>
            <person name="van Kessel M.A.H.J."/>
            <person name="Lucker S."/>
        </authorList>
    </citation>
    <scope>NUCLEOTIDE SEQUENCE [LARGE SCALE GENOMIC DNA]</scope>
    <source>
        <strain evidence="1">Comreactor17</strain>
    </source>
</reference>
<dbReference type="AlphaFoldDB" id="A0A7S8FD47"/>
<dbReference type="EMBL" id="CP047423">
    <property type="protein sequence ID" value="QPD03710.1"/>
    <property type="molecule type" value="Genomic_DNA"/>
</dbReference>
<gene>
    <name evidence="1" type="ORF">Nkreftii_001484</name>
</gene>
<sequence length="136" mass="15103">MEGCFNRVWGKKGIVTSEAMLRLRGGAEAIRPLTTAAVAHRQPGQISFNNSRYVDHQQLSAASAGEDLPLSVSVPTGDAEMDRRMGQAVDQFHPLFDDHSTIGTGAGRHRWWLMLLDSHESLLSCSDEHVDYRLRT</sequence>
<dbReference type="KEGG" id="nkf:Nkreftii_001484"/>
<evidence type="ECO:0000313" key="1">
    <source>
        <dbReference type="EMBL" id="QPD03710.1"/>
    </source>
</evidence>